<feature type="transmembrane region" description="Helical" evidence="1">
    <location>
        <begin position="30"/>
        <end position="56"/>
    </location>
</feature>
<sequence>MVFAEQHNLTHGRAAWMLTVRVHRIRITRAVLGCPLGLSIGQLNVVVLGVTLGVLLRRLAFQPRLRLTLRTRAVGAGAPGCGRPVRGGVLVLVLPPHGGLDVDVLGLQAGAADVGRGGALGPQVVDANLLGPAGVGGLLLVLELLILTVLFGLPRLVSTTALHVARLPLLPGELTDRDNSRALLLAEEFPLGNTPGPAYRGDAIEAYRD</sequence>
<keyword evidence="3" id="KW-1185">Reference proteome</keyword>
<evidence type="ECO:0000313" key="3">
    <source>
        <dbReference type="Proteomes" id="UP000766486"/>
    </source>
</evidence>
<feature type="transmembrane region" description="Helical" evidence="1">
    <location>
        <begin position="129"/>
        <end position="153"/>
    </location>
</feature>
<comment type="caution">
    <text evidence="2">The sequence shown here is derived from an EMBL/GenBank/DDBJ whole genome shotgun (WGS) entry which is preliminary data.</text>
</comment>
<feature type="non-terminal residue" evidence="2">
    <location>
        <position position="209"/>
    </location>
</feature>
<evidence type="ECO:0000313" key="2">
    <source>
        <dbReference type="EMBL" id="VUC21270.1"/>
    </source>
</evidence>
<organism evidence="2 3">
    <name type="scientific">Bionectria ochroleuca</name>
    <name type="common">Gliocladium roseum</name>
    <dbReference type="NCBI Taxonomy" id="29856"/>
    <lineage>
        <taxon>Eukaryota</taxon>
        <taxon>Fungi</taxon>
        <taxon>Dikarya</taxon>
        <taxon>Ascomycota</taxon>
        <taxon>Pezizomycotina</taxon>
        <taxon>Sordariomycetes</taxon>
        <taxon>Hypocreomycetidae</taxon>
        <taxon>Hypocreales</taxon>
        <taxon>Bionectriaceae</taxon>
        <taxon>Clonostachys</taxon>
    </lineage>
</organism>
<dbReference type="Proteomes" id="UP000766486">
    <property type="component" value="Unassembled WGS sequence"/>
</dbReference>
<evidence type="ECO:0000256" key="1">
    <source>
        <dbReference type="SAM" id="Phobius"/>
    </source>
</evidence>
<keyword evidence="1" id="KW-0472">Membrane</keyword>
<dbReference type="EMBL" id="CABFNS010000360">
    <property type="protein sequence ID" value="VUC21270.1"/>
    <property type="molecule type" value="Genomic_DNA"/>
</dbReference>
<keyword evidence="1" id="KW-1133">Transmembrane helix</keyword>
<proteinExistence type="predicted"/>
<accession>A0ABY6TS23</accession>
<keyword evidence="1" id="KW-0812">Transmembrane</keyword>
<reference evidence="2 3" key="1">
    <citation type="submission" date="2019-06" db="EMBL/GenBank/DDBJ databases">
        <authorList>
            <person name="Broberg M."/>
        </authorList>
    </citation>
    <scope>NUCLEOTIDE SEQUENCE [LARGE SCALE GENOMIC DNA]</scope>
</reference>
<protein>
    <submittedName>
        <fullName evidence="2">Uncharacterized protein</fullName>
    </submittedName>
</protein>
<gene>
    <name evidence="2" type="ORF">CLO192961_LOCUS45526</name>
</gene>
<name>A0ABY6TS23_BIOOC</name>